<dbReference type="AlphaFoldDB" id="K9EU54"/>
<keyword evidence="1" id="KW-0472">Membrane</keyword>
<keyword evidence="3" id="KW-1185">Reference proteome</keyword>
<evidence type="ECO:0000256" key="1">
    <source>
        <dbReference type="SAM" id="Phobius"/>
    </source>
</evidence>
<organism evidence="2 3">
    <name type="scientific">Actinobaculum massiliense ACS-171-V-Col2</name>
    <dbReference type="NCBI Taxonomy" id="883066"/>
    <lineage>
        <taxon>Bacteria</taxon>
        <taxon>Bacillati</taxon>
        <taxon>Actinomycetota</taxon>
        <taxon>Actinomycetes</taxon>
        <taxon>Actinomycetales</taxon>
        <taxon>Actinomycetaceae</taxon>
        <taxon>Actinobaculum</taxon>
    </lineage>
</organism>
<feature type="transmembrane region" description="Helical" evidence="1">
    <location>
        <begin position="61"/>
        <end position="79"/>
    </location>
</feature>
<evidence type="ECO:0008006" key="4">
    <source>
        <dbReference type="Google" id="ProtNLM"/>
    </source>
</evidence>
<name>K9EU54_9ACTO</name>
<dbReference type="STRING" id="202789.GCA_001457435_00671"/>
<protein>
    <recommendedName>
        <fullName evidence="4">DUF4233 domain-containing protein</fullName>
    </recommendedName>
</protein>
<sequence length="108" mass="11400">MRSTQAARILSIVLLVYGLALCVFGWVCVARSGFFAGFLAPIVLASLGLIGAAVGYKINNAWVFAGGLLFALWFSPGTVGFWPNGIGLLVFLAWIVVIAKGQLNEPLG</sequence>
<keyword evidence="1" id="KW-1133">Transmembrane helix</keyword>
<evidence type="ECO:0000313" key="2">
    <source>
        <dbReference type="EMBL" id="EKU94492.1"/>
    </source>
</evidence>
<proteinExistence type="predicted"/>
<dbReference type="HOGENOM" id="CLU_2204444_0_0_11"/>
<dbReference type="EMBL" id="AGWL01000008">
    <property type="protein sequence ID" value="EKU94492.1"/>
    <property type="molecule type" value="Genomic_DNA"/>
</dbReference>
<feature type="transmembrane region" description="Helical" evidence="1">
    <location>
        <begin position="33"/>
        <end position="54"/>
    </location>
</feature>
<dbReference type="Proteomes" id="UP000009888">
    <property type="component" value="Unassembled WGS sequence"/>
</dbReference>
<keyword evidence="1" id="KW-0812">Transmembrane</keyword>
<evidence type="ECO:0000313" key="3">
    <source>
        <dbReference type="Proteomes" id="UP000009888"/>
    </source>
</evidence>
<comment type="caution">
    <text evidence="2">The sequence shown here is derived from an EMBL/GenBank/DDBJ whole genome shotgun (WGS) entry which is preliminary data.</text>
</comment>
<accession>K9EU54</accession>
<dbReference type="RefSeq" id="WP_007001644.1">
    <property type="nucleotide sequence ID" value="NZ_JH992956.1"/>
</dbReference>
<gene>
    <name evidence="2" type="ORF">HMPREF9233_01439</name>
</gene>
<reference evidence="2 3" key="1">
    <citation type="submission" date="2012-09" db="EMBL/GenBank/DDBJ databases">
        <title>The Genome Sequence of Actinobaculum massiliae ACS-171-V-COL2.</title>
        <authorList>
            <consortium name="The Broad Institute Genome Sequencing Platform"/>
            <person name="Earl A."/>
            <person name="Ward D."/>
            <person name="Feldgarden M."/>
            <person name="Gevers D."/>
            <person name="Saerens B."/>
            <person name="Vaneechoutte M."/>
            <person name="Walker B."/>
            <person name="Young S.K."/>
            <person name="Zeng Q."/>
            <person name="Gargeya S."/>
            <person name="Fitzgerald M."/>
            <person name="Haas B."/>
            <person name="Abouelleil A."/>
            <person name="Alvarado L."/>
            <person name="Arachchi H.M."/>
            <person name="Berlin A."/>
            <person name="Chapman S.B."/>
            <person name="Goldberg J."/>
            <person name="Griggs A."/>
            <person name="Gujja S."/>
            <person name="Hansen M."/>
            <person name="Howarth C."/>
            <person name="Imamovic A."/>
            <person name="Larimer J."/>
            <person name="McCowen C."/>
            <person name="Montmayeur A."/>
            <person name="Murphy C."/>
            <person name="Neiman D."/>
            <person name="Pearson M."/>
            <person name="Priest M."/>
            <person name="Roberts A."/>
            <person name="Saif S."/>
            <person name="Shea T."/>
            <person name="Sisk P."/>
            <person name="Sykes S."/>
            <person name="Wortman J."/>
            <person name="Nusbaum C."/>
            <person name="Birren B."/>
        </authorList>
    </citation>
    <scope>NUCLEOTIDE SEQUENCE [LARGE SCALE GENOMIC DNA]</scope>
    <source>
        <strain evidence="3">ACS-171-V-Col2</strain>
    </source>
</reference>
<feature type="transmembrane region" description="Helical" evidence="1">
    <location>
        <begin position="85"/>
        <end position="103"/>
    </location>
</feature>
<feature type="transmembrane region" description="Helical" evidence="1">
    <location>
        <begin position="7"/>
        <end position="27"/>
    </location>
</feature>